<dbReference type="EMBL" id="UYRR01030986">
    <property type="protein sequence ID" value="VDK42438.1"/>
    <property type="molecule type" value="Genomic_DNA"/>
</dbReference>
<name>A0A0M3JRP7_ANISI</name>
<gene>
    <name evidence="3" type="ORF">ASIM_LOCUS10152</name>
</gene>
<reference evidence="3 4" key="2">
    <citation type="submission" date="2018-11" db="EMBL/GenBank/DDBJ databases">
        <authorList>
            <consortium name="Pathogen Informatics"/>
        </authorList>
    </citation>
    <scope>NUCLEOTIDE SEQUENCE [LARGE SCALE GENOMIC DNA]</scope>
</reference>
<evidence type="ECO:0000259" key="2">
    <source>
        <dbReference type="Pfam" id="PF01847"/>
    </source>
</evidence>
<dbReference type="WBParaSite" id="ASIM_0001059401-mRNA-1">
    <property type="protein sequence ID" value="ASIM_0001059401-mRNA-1"/>
    <property type="gene ID" value="ASIM_0001059401"/>
</dbReference>
<proteinExistence type="inferred from homology"/>
<dbReference type="AlphaFoldDB" id="A0A0M3JRP7"/>
<dbReference type="CDD" id="cd05468">
    <property type="entry name" value="pVHL"/>
    <property type="match status" value="1"/>
</dbReference>
<dbReference type="InterPro" id="IPR037140">
    <property type="entry name" value="VHL_beta_dom_sf"/>
</dbReference>
<evidence type="ECO:0000313" key="3">
    <source>
        <dbReference type="EMBL" id="VDK42438.1"/>
    </source>
</evidence>
<dbReference type="Gene3D" id="2.60.40.780">
    <property type="entry name" value="von Hippel-Lindau disease tumour suppressor, beta domain"/>
    <property type="match status" value="1"/>
</dbReference>
<keyword evidence="4" id="KW-1185">Reference proteome</keyword>
<dbReference type="Pfam" id="PF01847">
    <property type="entry name" value="VHL"/>
    <property type="match status" value="1"/>
</dbReference>
<dbReference type="SUPFAM" id="SSF49468">
    <property type="entry name" value="VHL"/>
    <property type="match status" value="1"/>
</dbReference>
<sequence length="1206" mass="136602">MSNELNVDGDALNREQLIDILGLRDILLIPSSTQSRQTVFVRFLNCTFKEVDLFWVDFEGGLVRYARLQPKQYFDVTTYRGHHWIFRLPCNGSAAFCLRDRGRIEEVFTASSANLRLRICVPVVLKLKSLLKTAALCVAELCGTSERAKRLQLPESLQFSLSGDCIGLHRSQSLIPYVYCATLNLCHLIRIKKMITTKEQIEMTLSAEDSSLPEVVQEALKTRQLNVVLECIAELSAKDANNFHLNSALLDELKKEFALIGEKTLYAYVAEWISNLKDVPYSQKTLRSNCLLIERAVRSVNLLQAEALRTMLNTELPPLHNQLLNSGEQNGAAAICRSLYCVTIMEATYACGVDSEALKRSWSIILQNKASQKSPIVLLCSLLISTQMRLDAETKRYLKALIKRMESFGESTEVDCDPLYCDRMQFFALLLNNIGRIYAAAGKKVSHCVLLMESLIRFYSDHSLLDVLSASIYESLHLPNPNSALLCEHFFYCVLLLFPKLIRESVQESQLEKCRMKYLYDSLLLPNATSKMLCRELFCRITELYPNLSSRPVQEETKQKSKVELLENVNNRTRSLKNGDQISDTAKSVAEKKPGHSNTVVEFGVWLARIGGVLNGSDENGKSTEAVEQSISNQDSIVRATSFLVKLLTLALFRDVLKAYPVILTPKICSESPETMWMEIMCDYCEHLAHQNDLIQYNSAELSQALDILIDGKWPLASMSLQTGLTLFGALMQLLIVCTDHLSERILEAIQRILKLNEAYYCGILKKCDLKLRKIFEMIAKRLGQKNCTNRMQTLIVFYLCASETTELFVEKCRDHLNMLSWKSDDSEYGRLRSIVLNCLSIAYKRMSNSKLFTDENSSSVGKRFLKEHVLPLFKEQFHAIASNNFEVIPHGDFEIFAISLKTLRDLQEIESSEIFELNVNGEIDSATQICKSICGRSKKLARLKEICQTGDSLIVSSIVDLLTAQNQRSCLLKWKCLTSFISYGRHDLVEQIMADAGLDEIRKMLQTINDTLEGIGSDKHKYDGSDILAVCCIVCELQNDKKKHLVLDIYDPIVQWMLATVEQNPIICLKLIRFLFAESLHHCCSTITDDQCALFAQLFIRCVQSTQRYADSESHSDSLLIRNVHLVSSIAHALIPLKTSFARIAPFMISECLAGAKHTPLVIRYLLAICDRYSIAVLSTNLPSAQKWQFKQVYTNYRKTSAMIV</sequence>
<dbReference type="Proteomes" id="UP000267096">
    <property type="component" value="Unassembled WGS sequence"/>
</dbReference>
<dbReference type="OrthoDB" id="5870462at2759"/>
<reference evidence="5" key="1">
    <citation type="submission" date="2016-04" db="UniProtKB">
        <authorList>
            <consortium name="WormBaseParasite"/>
        </authorList>
    </citation>
    <scope>IDENTIFICATION</scope>
</reference>
<evidence type="ECO:0000256" key="1">
    <source>
        <dbReference type="ARBA" id="ARBA00010057"/>
    </source>
</evidence>
<protein>
    <submittedName>
        <fullName evidence="5">VHL domain-containing protein</fullName>
    </submittedName>
</protein>
<evidence type="ECO:0000313" key="5">
    <source>
        <dbReference type="WBParaSite" id="ASIM_0001059401-mRNA-1"/>
    </source>
</evidence>
<dbReference type="InterPro" id="IPR022772">
    <property type="entry name" value="VHL_tumour_suppress_b/a_dom"/>
</dbReference>
<dbReference type="InterPro" id="IPR036208">
    <property type="entry name" value="VHL_sf"/>
</dbReference>
<feature type="domain" description="von Hippel-Lindau disease tumour suppressor beta" evidence="2">
    <location>
        <begin position="32"/>
        <end position="87"/>
    </location>
</feature>
<comment type="similarity">
    <text evidence="1">Belongs to the VHL family.</text>
</comment>
<accession>A0A0M3JRP7</accession>
<dbReference type="InterPro" id="IPR024053">
    <property type="entry name" value="VHL_beta_dom"/>
</dbReference>
<organism evidence="5">
    <name type="scientific">Anisakis simplex</name>
    <name type="common">Herring worm</name>
    <dbReference type="NCBI Taxonomy" id="6269"/>
    <lineage>
        <taxon>Eukaryota</taxon>
        <taxon>Metazoa</taxon>
        <taxon>Ecdysozoa</taxon>
        <taxon>Nematoda</taxon>
        <taxon>Chromadorea</taxon>
        <taxon>Rhabditida</taxon>
        <taxon>Spirurina</taxon>
        <taxon>Ascaridomorpha</taxon>
        <taxon>Ascaridoidea</taxon>
        <taxon>Anisakidae</taxon>
        <taxon>Anisakis</taxon>
        <taxon>Anisakis simplex complex</taxon>
    </lineage>
</organism>
<evidence type="ECO:0000313" key="4">
    <source>
        <dbReference type="Proteomes" id="UP000267096"/>
    </source>
</evidence>